<feature type="domain" description="Outer membrane protein assembly factor BamE" evidence="5">
    <location>
        <begin position="39"/>
        <end position="98"/>
    </location>
</feature>
<sequence>MFRPAVFVAAALGLSAVVSGCTPLTSYSGFQAIEAKPADMKIGEDSKSTLMEKLGSPSTVSTFDPNTWYYVSQTTDRVAFYMPRVIKRDVIAIKFNPADEKVSSINTFTLKDGKVIAYNGRETPTRGREMTILEQLLGNVGRGGMLPNDQDNVPGSRPGDRR</sequence>
<feature type="region of interest" description="Disordered" evidence="3">
    <location>
        <begin position="141"/>
        <end position="162"/>
    </location>
</feature>
<evidence type="ECO:0000313" key="6">
    <source>
        <dbReference type="EMBL" id="ALL13636.1"/>
    </source>
</evidence>
<gene>
    <name evidence="6" type="ORF">AQ619_09930</name>
</gene>
<evidence type="ECO:0000256" key="1">
    <source>
        <dbReference type="ARBA" id="ARBA00022729"/>
    </source>
</evidence>
<keyword evidence="7" id="KW-1185">Reference proteome</keyword>
<dbReference type="InterPro" id="IPR037873">
    <property type="entry name" value="BamE-like"/>
</dbReference>
<keyword evidence="6" id="KW-0946">Virion</keyword>
<dbReference type="Gene3D" id="3.30.1450.10">
    <property type="match status" value="1"/>
</dbReference>
<dbReference type="GO" id="GO:0019867">
    <property type="term" value="C:outer membrane"/>
    <property type="evidence" value="ECO:0007669"/>
    <property type="project" value="InterPro"/>
</dbReference>
<keyword evidence="6" id="KW-0261">Viral envelope protein</keyword>
<dbReference type="STRING" id="69395.AQ619_09930"/>
<dbReference type="Proteomes" id="UP000056905">
    <property type="component" value="Chromosome"/>
</dbReference>
<dbReference type="RefSeq" id="WP_062146843.1">
    <property type="nucleotide sequence ID" value="NZ_CP013002.1"/>
</dbReference>
<evidence type="ECO:0000313" key="7">
    <source>
        <dbReference type="Proteomes" id="UP000056905"/>
    </source>
</evidence>
<protein>
    <submittedName>
        <fullName evidence="6">Cell envelope protein SmpA</fullName>
    </submittedName>
</protein>
<dbReference type="Pfam" id="PF04355">
    <property type="entry name" value="BamE"/>
    <property type="match status" value="1"/>
</dbReference>
<dbReference type="eggNOG" id="COG2913">
    <property type="taxonomic scope" value="Bacteria"/>
</dbReference>
<keyword evidence="2" id="KW-0472">Membrane</keyword>
<accession>A0A0P0NZM3</accession>
<dbReference type="KEGG" id="chq:AQ619_09930"/>
<evidence type="ECO:0000256" key="3">
    <source>
        <dbReference type="SAM" id="MobiDB-lite"/>
    </source>
</evidence>
<feature type="chain" id="PRO_5006052576" evidence="4">
    <location>
        <begin position="21"/>
        <end position="162"/>
    </location>
</feature>
<keyword evidence="1 4" id="KW-0732">Signal</keyword>
<evidence type="ECO:0000256" key="4">
    <source>
        <dbReference type="SAM" id="SignalP"/>
    </source>
</evidence>
<dbReference type="EMBL" id="CP013002">
    <property type="protein sequence ID" value="ALL13636.1"/>
    <property type="molecule type" value="Genomic_DNA"/>
</dbReference>
<name>A0A0P0NZM3_9CAUL</name>
<dbReference type="PROSITE" id="PS51257">
    <property type="entry name" value="PROKAR_LIPOPROTEIN"/>
    <property type="match status" value="1"/>
</dbReference>
<dbReference type="InterPro" id="IPR007450">
    <property type="entry name" value="BamE_dom"/>
</dbReference>
<proteinExistence type="predicted"/>
<evidence type="ECO:0000259" key="5">
    <source>
        <dbReference type="Pfam" id="PF04355"/>
    </source>
</evidence>
<feature type="signal peptide" evidence="4">
    <location>
        <begin position="1"/>
        <end position="20"/>
    </location>
</feature>
<dbReference type="AlphaFoldDB" id="A0A0P0NZM3"/>
<reference evidence="6 7" key="1">
    <citation type="submission" date="2015-10" db="EMBL/GenBank/DDBJ databases">
        <title>Conservation of the essential genome among Caulobacter and Brevundimonas species.</title>
        <authorList>
            <person name="Scott D."/>
            <person name="Ely B."/>
        </authorList>
    </citation>
    <scope>NUCLEOTIDE SEQUENCE [LARGE SCALE GENOMIC DNA]</scope>
    <source>
        <strain evidence="6 7">CB4</strain>
    </source>
</reference>
<organism evidence="6 7">
    <name type="scientific">Caulobacter henricii</name>
    <dbReference type="NCBI Taxonomy" id="69395"/>
    <lineage>
        <taxon>Bacteria</taxon>
        <taxon>Pseudomonadati</taxon>
        <taxon>Pseudomonadota</taxon>
        <taxon>Alphaproteobacteria</taxon>
        <taxon>Caulobacterales</taxon>
        <taxon>Caulobacteraceae</taxon>
        <taxon>Caulobacter</taxon>
    </lineage>
</organism>
<dbReference type="OrthoDB" id="7203955at2"/>
<evidence type="ECO:0000256" key="2">
    <source>
        <dbReference type="ARBA" id="ARBA00023136"/>
    </source>
</evidence>